<accession>A0A382DT44</accession>
<reference evidence="1" key="1">
    <citation type="submission" date="2018-05" db="EMBL/GenBank/DDBJ databases">
        <authorList>
            <person name="Lanie J.A."/>
            <person name="Ng W.-L."/>
            <person name="Kazmierczak K.M."/>
            <person name="Andrzejewski T.M."/>
            <person name="Davidsen T.M."/>
            <person name="Wayne K.J."/>
            <person name="Tettelin H."/>
            <person name="Glass J.I."/>
            <person name="Rusch D."/>
            <person name="Podicherti R."/>
            <person name="Tsui H.-C.T."/>
            <person name="Winkler M.E."/>
        </authorList>
    </citation>
    <scope>NUCLEOTIDE SEQUENCE</scope>
</reference>
<name>A0A382DT44_9ZZZZ</name>
<sequence length="22" mass="2712">MHLIILQENFSDDIVRNEKMCY</sequence>
<dbReference type="AlphaFoldDB" id="A0A382DT44"/>
<proteinExistence type="predicted"/>
<organism evidence="1">
    <name type="scientific">marine metagenome</name>
    <dbReference type="NCBI Taxonomy" id="408172"/>
    <lineage>
        <taxon>unclassified sequences</taxon>
        <taxon>metagenomes</taxon>
        <taxon>ecological metagenomes</taxon>
    </lineage>
</organism>
<evidence type="ECO:0000313" key="1">
    <source>
        <dbReference type="EMBL" id="SVB40747.1"/>
    </source>
</evidence>
<dbReference type="EMBL" id="UINC01040621">
    <property type="protein sequence ID" value="SVB40747.1"/>
    <property type="molecule type" value="Genomic_DNA"/>
</dbReference>
<protein>
    <submittedName>
        <fullName evidence="1">Uncharacterized protein</fullName>
    </submittedName>
</protein>
<gene>
    <name evidence="1" type="ORF">METZ01_LOCUS193601</name>
</gene>